<gene>
    <name evidence="4" type="ORF">NCTC9426_02429</name>
</gene>
<evidence type="ECO:0000256" key="2">
    <source>
        <dbReference type="SAM" id="MobiDB-lite"/>
    </source>
</evidence>
<dbReference type="AlphaFoldDB" id="A0A378Q3H7"/>
<feature type="domain" description="SWIM-type" evidence="3">
    <location>
        <begin position="48"/>
        <end position="81"/>
    </location>
</feature>
<dbReference type="Pfam" id="PF04434">
    <property type="entry name" value="SWIM"/>
    <property type="match status" value="1"/>
</dbReference>
<keyword evidence="1" id="KW-0863">Zinc-finger</keyword>
<name>A0A378Q3H7_MORBO</name>
<evidence type="ECO:0000313" key="5">
    <source>
        <dbReference type="Proteomes" id="UP000254133"/>
    </source>
</evidence>
<keyword evidence="1" id="KW-0479">Metal-binding</keyword>
<proteinExistence type="predicted"/>
<dbReference type="InterPro" id="IPR007527">
    <property type="entry name" value="Znf_SWIM"/>
</dbReference>
<dbReference type="PROSITE" id="PS50966">
    <property type="entry name" value="ZF_SWIM"/>
    <property type="match status" value="1"/>
</dbReference>
<evidence type="ECO:0000259" key="3">
    <source>
        <dbReference type="PROSITE" id="PS50966"/>
    </source>
</evidence>
<evidence type="ECO:0000256" key="1">
    <source>
        <dbReference type="PROSITE-ProRule" id="PRU00325"/>
    </source>
</evidence>
<dbReference type="EMBL" id="UGPZ01000003">
    <property type="protein sequence ID" value="STY93697.1"/>
    <property type="molecule type" value="Genomic_DNA"/>
</dbReference>
<sequence>MSIYLNYDDDALATFANMGLVRRAKKSLDEVKLIENSNGDLIFELESFHITLPKDGIAGAKCTCPANEYCKHILASVLYLKENHQTLFSNNDNHQANNQDIQQSDDTVNNNNQPSIIDDLLNQDPKDLQKQLKKSDRLLAFTHYQELIDSNEVRIDETDNKLNFYLKDFDKTVYYFKGLSLKGMLSELPDKQKSAIHLALIAYVFYQHNKDWQWTDEVAVFVSEQNCLSDDELVFIDESQSLCVNFLKQGLSHLAKESVLSLRLLSLQARTYQMPNLAQHIRRIYGTMTALLNEDIHSKEENIFNELAFLYHYLQSFINAHHSQNGEQLEKLRGKVINTGDDIIIKKLIPLGAEWWETSTGAKGVSFCFYNGDDKALISVTNGRANSLDSTFHKQSAYQTGIFGASVDYLKTHAIALTKGKLKNNGTLSPSELSRYQELFELKTLNADTFKQEVTGIDDWQTLTTLISPTSRLFLTYPNYVLLYPANIHLPELDEINQQFLVRLDDNNDTGLLLSLKASAINESKLKSLEYLLKHQNIFGILAKVIVNGDCIYFSPCSLLLERQAKTPYVEIFNLDYDDIYYYYRKKELSVFVSELAGRIAKLLEQKRTAKITQKPKDTIELLIARTLSILAFYANTGRALETEDQQELLSLAGGFLNIGLALVCDAIKTLCQSPSDKDALLKLRYVLDLAQSCRLKLPLV</sequence>
<evidence type="ECO:0000313" key="4">
    <source>
        <dbReference type="EMBL" id="STY93697.1"/>
    </source>
</evidence>
<dbReference type="RefSeq" id="WP_115369918.1">
    <property type="nucleotide sequence ID" value="NZ_UGPZ01000003.1"/>
</dbReference>
<organism evidence="4 5">
    <name type="scientific">Moraxella bovis</name>
    <dbReference type="NCBI Taxonomy" id="476"/>
    <lineage>
        <taxon>Bacteria</taxon>
        <taxon>Pseudomonadati</taxon>
        <taxon>Pseudomonadota</taxon>
        <taxon>Gammaproteobacteria</taxon>
        <taxon>Moraxellales</taxon>
        <taxon>Moraxellaceae</taxon>
        <taxon>Moraxella</taxon>
    </lineage>
</organism>
<dbReference type="GO" id="GO:0008270">
    <property type="term" value="F:zinc ion binding"/>
    <property type="evidence" value="ECO:0007669"/>
    <property type="project" value="UniProtKB-KW"/>
</dbReference>
<feature type="region of interest" description="Disordered" evidence="2">
    <location>
        <begin position="90"/>
        <end position="114"/>
    </location>
</feature>
<protein>
    <recommendedName>
        <fullName evidence="3">SWIM-type domain-containing protein</fullName>
    </recommendedName>
</protein>
<keyword evidence="1" id="KW-0862">Zinc</keyword>
<accession>A0A378Q3H7</accession>
<reference evidence="4 5" key="1">
    <citation type="submission" date="2018-06" db="EMBL/GenBank/DDBJ databases">
        <authorList>
            <consortium name="Pathogen Informatics"/>
            <person name="Doyle S."/>
        </authorList>
    </citation>
    <scope>NUCLEOTIDE SEQUENCE [LARGE SCALE GENOMIC DNA]</scope>
    <source>
        <strain evidence="4 5">NCTC9426</strain>
    </source>
</reference>
<dbReference type="Proteomes" id="UP000254133">
    <property type="component" value="Unassembled WGS sequence"/>
</dbReference>